<evidence type="ECO:0000259" key="12">
    <source>
        <dbReference type="Pfam" id="PF12627"/>
    </source>
</evidence>
<name>A0A8J6P722_9BACT</name>
<evidence type="ECO:0000313" key="14">
    <source>
        <dbReference type="Proteomes" id="UP000605201"/>
    </source>
</evidence>
<evidence type="ECO:0000256" key="8">
    <source>
        <dbReference type="ARBA" id="ARBA00022884"/>
    </source>
</evidence>
<dbReference type="InterPro" id="IPR050124">
    <property type="entry name" value="tRNA_CCA-adding_enzyme"/>
</dbReference>
<dbReference type="AlphaFoldDB" id="A0A8J6P722"/>
<dbReference type="GO" id="GO:0008033">
    <property type="term" value="P:tRNA processing"/>
    <property type="evidence" value="ECO:0007669"/>
    <property type="project" value="UniProtKB-KW"/>
</dbReference>
<keyword evidence="3" id="KW-0819">tRNA processing</keyword>
<evidence type="ECO:0000256" key="7">
    <source>
        <dbReference type="ARBA" id="ARBA00022842"/>
    </source>
</evidence>
<evidence type="ECO:0000256" key="3">
    <source>
        <dbReference type="ARBA" id="ARBA00022694"/>
    </source>
</evidence>
<keyword evidence="7" id="KW-0460">Magnesium</keyword>
<dbReference type="InterPro" id="IPR003607">
    <property type="entry name" value="HD/PDEase_dom"/>
</dbReference>
<dbReference type="SUPFAM" id="SSF81301">
    <property type="entry name" value="Nucleotidyltransferase"/>
    <property type="match status" value="1"/>
</dbReference>
<evidence type="ECO:0000256" key="5">
    <source>
        <dbReference type="ARBA" id="ARBA00022723"/>
    </source>
</evidence>
<evidence type="ECO:0000256" key="9">
    <source>
        <dbReference type="RuleBase" id="RU003953"/>
    </source>
</evidence>
<dbReference type="CDD" id="cd05398">
    <property type="entry name" value="NT_ClassII-CCAase"/>
    <property type="match status" value="1"/>
</dbReference>
<evidence type="ECO:0000256" key="1">
    <source>
        <dbReference type="ARBA" id="ARBA00001946"/>
    </source>
</evidence>
<dbReference type="Pfam" id="PF01966">
    <property type="entry name" value="HD"/>
    <property type="match status" value="1"/>
</dbReference>
<sequence>MIQFDSNIFPKTKGAYIVGGSIRDLLLGRTPADYDIAVLGNPEKFANHVALKTNGHLVEMGKPGQMIIRVVTENTIVDISPVNGLTIEDDLNQRDFTINAMAYDLSTGAIIDVLGSLQDLEEKKVRMVSKQVFKKDPIRLLRAFRMGACLGFDIEPQTGSAIAREATIIQEAAGERIRLELFKMFETRKSHYYLSQMAETGLLTSIFPELGKLRKCFQNRHHCYDVFEHSIKAYGHLEELLGNPDNFLPAGLHRGIAGIDRQKAMFLKCAILLHDIGKPAAKSLDHSGDARFYGHARKGADMAKSISKRLKFATRERNFIDFIIRNHIRPLSLFSAQQNKTLTPKGLTRFFMKCKDNTPYLLLHTIADIKGKQDIVNAENKAFITFVKGMIDEYFAEFSPKSKTQPLITGHDLIEEFGLTPSPFFKKILNLAEEARLSNTIGSKPEALKLVKNFLKQQKNVKPNV</sequence>
<keyword evidence="5" id="KW-0479">Metal-binding</keyword>
<dbReference type="InterPro" id="IPR043519">
    <property type="entry name" value="NT_sf"/>
</dbReference>
<gene>
    <name evidence="13" type="ORF">H8D96_16065</name>
</gene>
<organism evidence="13 14">
    <name type="scientific">Candidatus Desulfatibia vada</name>
    <dbReference type="NCBI Taxonomy" id="2841696"/>
    <lineage>
        <taxon>Bacteria</taxon>
        <taxon>Pseudomonadati</taxon>
        <taxon>Thermodesulfobacteriota</taxon>
        <taxon>Desulfobacteria</taxon>
        <taxon>Desulfobacterales</taxon>
        <taxon>Desulfobacterales incertae sedis</taxon>
        <taxon>Candidatus Desulfatibia</taxon>
    </lineage>
</organism>
<dbReference type="SUPFAM" id="SSF81891">
    <property type="entry name" value="Poly A polymerase C-terminal region-like"/>
    <property type="match status" value="1"/>
</dbReference>
<evidence type="ECO:0000256" key="4">
    <source>
        <dbReference type="ARBA" id="ARBA00022695"/>
    </source>
</evidence>
<feature type="domain" description="Poly A polymerase head" evidence="10">
    <location>
        <begin position="15"/>
        <end position="126"/>
    </location>
</feature>
<proteinExistence type="inferred from homology"/>
<dbReference type="CDD" id="cd00077">
    <property type="entry name" value="HDc"/>
    <property type="match status" value="1"/>
</dbReference>
<dbReference type="EMBL" id="JACNIG010000298">
    <property type="protein sequence ID" value="MBC8433425.1"/>
    <property type="molecule type" value="Genomic_DNA"/>
</dbReference>
<feature type="domain" description="tRNA nucleotidyltransferase/poly(A) polymerase RNA and SrmB- binding" evidence="12">
    <location>
        <begin position="151"/>
        <end position="210"/>
    </location>
</feature>
<dbReference type="Pfam" id="PF01743">
    <property type="entry name" value="PolyA_pol"/>
    <property type="match status" value="1"/>
</dbReference>
<dbReference type="GO" id="GO:0000166">
    <property type="term" value="F:nucleotide binding"/>
    <property type="evidence" value="ECO:0007669"/>
    <property type="project" value="UniProtKB-KW"/>
</dbReference>
<comment type="cofactor">
    <cofactor evidence="1">
        <name>Mg(2+)</name>
        <dbReference type="ChEBI" id="CHEBI:18420"/>
    </cofactor>
</comment>
<dbReference type="PANTHER" id="PTHR47545">
    <property type="entry name" value="MULTIFUNCTIONAL CCA PROTEIN"/>
    <property type="match status" value="1"/>
</dbReference>
<accession>A0A8J6P722</accession>
<comment type="caution">
    <text evidence="13">The sequence shown here is derived from an EMBL/GenBank/DDBJ whole genome shotgun (WGS) entry which is preliminary data.</text>
</comment>
<protein>
    <submittedName>
        <fullName evidence="13">CCA tRNA nucleotidyltransferase</fullName>
    </submittedName>
</protein>
<dbReference type="GO" id="GO:0016779">
    <property type="term" value="F:nucleotidyltransferase activity"/>
    <property type="evidence" value="ECO:0007669"/>
    <property type="project" value="UniProtKB-KW"/>
</dbReference>
<keyword evidence="2 9" id="KW-0808">Transferase</keyword>
<dbReference type="Proteomes" id="UP000605201">
    <property type="component" value="Unassembled WGS sequence"/>
</dbReference>
<comment type="similarity">
    <text evidence="9">Belongs to the tRNA nucleotidyltransferase/poly(A) polymerase family.</text>
</comment>
<dbReference type="InterPro" id="IPR002646">
    <property type="entry name" value="PolA_pol_head_dom"/>
</dbReference>
<feature type="domain" description="HD" evidence="11">
    <location>
        <begin position="226"/>
        <end position="332"/>
    </location>
</feature>
<dbReference type="Gene3D" id="1.10.3090.10">
    <property type="entry name" value="cca-adding enzyme, domain 2"/>
    <property type="match status" value="1"/>
</dbReference>
<dbReference type="GO" id="GO:0046872">
    <property type="term" value="F:metal ion binding"/>
    <property type="evidence" value="ECO:0007669"/>
    <property type="project" value="UniProtKB-KW"/>
</dbReference>
<evidence type="ECO:0000259" key="11">
    <source>
        <dbReference type="Pfam" id="PF01966"/>
    </source>
</evidence>
<evidence type="ECO:0000256" key="2">
    <source>
        <dbReference type="ARBA" id="ARBA00022679"/>
    </source>
</evidence>
<dbReference type="Pfam" id="PF12627">
    <property type="entry name" value="PolyA_pol_RNAbd"/>
    <property type="match status" value="1"/>
</dbReference>
<dbReference type="InterPro" id="IPR006674">
    <property type="entry name" value="HD_domain"/>
</dbReference>
<dbReference type="Gene3D" id="3.30.460.10">
    <property type="entry name" value="Beta Polymerase, domain 2"/>
    <property type="match status" value="1"/>
</dbReference>
<evidence type="ECO:0000259" key="10">
    <source>
        <dbReference type="Pfam" id="PF01743"/>
    </source>
</evidence>
<dbReference type="GO" id="GO:0003723">
    <property type="term" value="F:RNA binding"/>
    <property type="evidence" value="ECO:0007669"/>
    <property type="project" value="UniProtKB-KW"/>
</dbReference>
<keyword evidence="8 9" id="KW-0694">RNA-binding</keyword>
<dbReference type="InterPro" id="IPR032828">
    <property type="entry name" value="PolyA_RNA-bd"/>
</dbReference>
<keyword evidence="4" id="KW-0548">Nucleotidyltransferase</keyword>
<evidence type="ECO:0000256" key="6">
    <source>
        <dbReference type="ARBA" id="ARBA00022741"/>
    </source>
</evidence>
<evidence type="ECO:0000313" key="13">
    <source>
        <dbReference type="EMBL" id="MBC8433425.1"/>
    </source>
</evidence>
<keyword evidence="6" id="KW-0547">Nucleotide-binding</keyword>
<reference evidence="13 14" key="1">
    <citation type="submission" date="2020-08" db="EMBL/GenBank/DDBJ databases">
        <title>Bridging the membrane lipid divide: bacteria of the FCB group superphylum have the potential to synthesize archaeal ether lipids.</title>
        <authorList>
            <person name="Villanueva L."/>
            <person name="Von Meijenfeldt F.A.B."/>
            <person name="Westbye A.B."/>
            <person name="Yadav S."/>
            <person name="Hopmans E.C."/>
            <person name="Dutilh B.E."/>
            <person name="Sinninghe Damste J.S."/>
        </authorList>
    </citation>
    <scope>NUCLEOTIDE SEQUENCE [LARGE SCALE GENOMIC DNA]</scope>
    <source>
        <strain evidence="13">NIOZ-UU17</strain>
    </source>
</reference>